<dbReference type="Proteomes" id="UP000225277">
    <property type="component" value="Unassembled WGS sequence"/>
</dbReference>
<dbReference type="OrthoDB" id="3626022at2759"/>
<sequence length="126" mass="14737">MQGTVPYYQSGHQHLICAWCDIWQRILPNYEMTRMYRDYGEAFDHIHDFFRGVPMSAYSVAQTIRGVVKYIDGANELHYRSPRLKALTTELLLLAELVRCGDFQRSYSRLPGGGPYYRNDRLLLGR</sequence>
<dbReference type="AlphaFoldDB" id="A0A2D3UXZ1"/>
<name>A0A2D3UXZ1_9PEZI</name>
<dbReference type="EMBL" id="FJUY01000005">
    <property type="protein sequence ID" value="CZT18050.1"/>
    <property type="molecule type" value="Genomic_DNA"/>
</dbReference>
<dbReference type="RefSeq" id="XP_023624940.1">
    <property type="nucleotide sequence ID" value="XM_023769172.1"/>
</dbReference>
<protein>
    <submittedName>
        <fullName evidence="1">Uncharacterized protein</fullName>
    </submittedName>
</protein>
<evidence type="ECO:0000313" key="1">
    <source>
        <dbReference type="EMBL" id="CZT18050.1"/>
    </source>
</evidence>
<reference evidence="1 2" key="1">
    <citation type="submission" date="2016-03" db="EMBL/GenBank/DDBJ databases">
        <authorList>
            <person name="Ploux O."/>
        </authorList>
    </citation>
    <scope>NUCLEOTIDE SEQUENCE [LARGE SCALE GENOMIC DNA]</scope>
    <source>
        <strain evidence="1 2">URUG2</strain>
    </source>
</reference>
<organism evidence="1 2">
    <name type="scientific">Ramularia collo-cygni</name>
    <dbReference type="NCBI Taxonomy" id="112498"/>
    <lineage>
        <taxon>Eukaryota</taxon>
        <taxon>Fungi</taxon>
        <taxon>Dikarya</taxon>
        <taxon>Ascomycota</taxon>
        <taxon>Pezizomycotina</taxon>
        <taxon>Dothideomycetes</taxon>
        <taxon>Dothideomycetidae</taxon>
        <taxon>Mycosphaerellales</taxon>
        <taxon>Mycosphaerellaceae</taxon>
        <taxon>Ramularia</taxon>
    </lineage>
</organism>
<accession>A0A2D3UXZ1</accession>
<gene>
    <name evidence="1" type="ORF">RCC_03888</name>
</gene>
<dbReference type="GeneID" id="35599076"/>
<evidence type="ECO:0000313" key="2">
    <source>
        <dbReference type="Proteomes" id="UP000225277"/>
    </source>
</evidence>
<proteinExistence type="predicted"/>
<keyword evidence="2" id="KW-1185">Reference proteome</keyword>